<dbReference type="Proteomes" id="UP000639338">
    <property type="component" value="Unassembled WGS sequence"/>
</dbReference>
<dbReference type="SMART" id="SM00320">
    <property type="entry name" value="WD40"/>
    <property type="match status" value="7"/>
</dbReference>
<dbReference type="GO" id="GO:0080008">
    <property type="term" value="C:Cul4-RING E3 ubiquitin ligase complex"/>
    <property type="evidence" value="ECO:0007669"/>
    <property type="project" value="TreeGrafter"/>
</dbReference>
<proteinExistence type="predicted"/>
<dbReference type="PANTHER" id="PTHR15574">
    <property type="entry name" value="WD REPEAT DOMAIN-CONTAINING FAMILY"/>
    <property type="match status" value="1"/>
</dbReference>
<gene>
    <name evidence="5" type="ORF">HCN44_005409</name>
</gene>
<feature type="repeat" description="WD" evidence="3">
    <location>
        <begin position="570"/>
        <end position="599"/>
    </location>
</feature>
<dbReference type="InterPro" id="IPR011990">
    <property type="entry name" value="TPR-like_helical_dom_sf"/>
</dbReference>
<dbReference type="Gene3D" id="1.25.40.10">
    <property type="entry name" value="Tetratricopeptide repeat domain"/>
    <property type="match status" value="1"/>
</dbReference>
<evidence type="ECO:0000313" key="5">
    <source>
        <dbReference type="EMBL" id="KAF7997132.1"/>
    </source>
</evidence>
<dbReference type="InterPro" id="IPR019734">
    <property type="entry name" value="TPR_rpt"/>
</dbReference>
<reference evidence="5 6" key="1">
    <citation type="submission" date="2020-08" db="EMBL/GenBank/DDBJ databases">
        <title>Aphidius gifuensis genome sequencing and assembly.</title>
        <authorList>
            <person name="Du Z."/>
        </authorList>
    </citation>
    <scope>NUCLEOTIDE SEQUENCE [LARGE SCALE GENOMIC DNA]</scope>
    <source>
        <strain evidence="5">YNYX2018</strain>
        <tissue evidence="5">Adults</tissue>
    </source>
</reference>
<organism evidence="5 6">
    <name type="scientific">Aphidius gifuensis</name>
    <name type="common">Parasitoid wasp</name>
    <dbReference type="NCBI Taxonomy" id="684658"/>
    <lineage>
        <taxon>Eukaryota</taxon>
        <taxon>Metazoa</taxon>
        <taxon>Ecdysozoa</taxon>
        <taxon>Arthropoda</taxon>
        <taxon>Hexapoda</taxon>
        <taxon>Insecta</taxon>
        <taxon>Pterygota</taxon>
        <taxon>Neoptera</taxon>
        <taxon>Endopterygota</taxon>
        <taxon>Hymenoptera</taxon>
        <taxon>Apocrita</taxon>
        <taxon>Ichneumonoidea</taxon>
        <taxon>Braconidae</taxon>
        <taxon>Aphidiinae</taxon>
        <taxon>Aphidius</taxon>
    </lineage>
</organism>
<dbReference type="SUPFAM" id="SSF48452">
    <property type="entry name" value="TPR-like"/>
    <property type="match status" value="1"/>
</dbReference>
<dbReference type="SUPFAM" id="SSF50978">
    <property type="entry name" value="WD40 repeat-like"/>
    <property type="match status" value="1"/>
</dbReference>
<feature type="region of interest" description="Disordered" evidence="4">
    <location>
        <begin position="682"/>
        <end position="704"/>
    </location>
</feature>
<dbReference type="InterPro" id="IPR045151">
    <property type="entry name" value="DCAF8"/>
</dbReference>
<evidence type="ECO:0008006" key="7">
    <source>
        <dbReference type="Google" id="ProtNLM"/>
    </source>
</evidence>
<dbReference type="PANTHER" id="PTHR15574:SF40">
    <property type="entry name" value="WD AND TETRATRICOPEPTIDE REPEATS PROTEIN 1"/>
    <property type="match status" value="1"/>
</dbReference>
<accession>A0A834Y5G8</accession>
<evidence type="ECO:0000256" key="2">
    <source>
        <dbReference type="ARBA" id="ARBA00022737"/>
    </source>
</evidence>
<dbReference type="PROSITE" id="PS50082">
    <property type="entry name" value="WD_REPEATS_2"/>
    <property type="match status" value="2"/>
</dbReference>
<evidence type="ECO:0000256" key="3">
    <source>
        <dbReference type="PROSITE-ProRule" id="PRU00221"/>
    </source>
</evidence>
<dbReference type="GO" id="GO:0005737">
    <property type="term" value="C:cytoplasm"/>
    <property type="evidence" value="ECO:0007669"/>
    <property type="project" value="TreeGrafter"/>
</dbReference>
<keyword evidence="6" id="KW-1185">Reference proteome</keyword>
<dbReference type="AlphaFoldDB" id="A0A834Y5G8"/>
<keyword evidence="2" id="KW-0677">Repeat</keyword>
<dbReference type="InterPro" id="IPR001680">
    <property type="entry name" value="WD40_rpt"/>
</dbReference>
<dbReference type="Pfam" id="PF00400">
    <property type="entry name" value="WD40"/>
    <property type="match status" value="3"/>
</dbReference>
<evidence type="ECO:0000313" key="6">
    <source>
        <dbReference type="Proteomes" id="UP000639338"/>
    </source>
</evidence>
<name>A0A834Y5G8_APHGI</name>
<evidence type="ECO:0000256" key="4">
    <source>
        <dbReference type="SAM" id="MobiDB-lite"/>
    </source>
</evidence>
<dbReference type="GO" id="GO:0045717">
    <property type="term" value="P:negative regulation of fatty acid biosynthetic process"/>
    <property type="evidence" value="ECO:0007669"/>
    <property type="project" value="TreeGrafter"/>
</dbReference>
<dbReference type="InterPro" id="IPR015943">
    <property type="entry name" value="WD40/YVTN_repeat-like_dom_sf"/>
</dbReference>
<dbReference type="Gene3D" id="2.130.10.10">
    <property type="entry name" value="YVTN repeat-like/Quinoprotein amine dehydrogenase"/>
    <property type="match status" value="2"/>
</dbReference>
<keyword evidence="1 3" id="KW-0853">WD repeat</keyword>
<sequence length="704" mass="79958">MESSRQNDKQFGLINLLRQREIHERCNYTLPQKLQVTENFISRLGLEAELAGHSGCINCLDWNETGEILASSSDDLKLCLWDPFRRELKSQHRTGHDGNVFSIKFMPKSNDRVLITGAGDNCVIAHDISVPGTIFHCRCHTGRVKRIACENSPHLFWSGSEDGTVMQYDLRTTHYCKPNRGDNYRVLVDLVNHAGRKAEVKCLAVNQMRPELIAVGANDQYVRLYDRRMIKLGKVPESATTIGEWARVSPETAGKGDPDNNIPIPCAQYFIPGHLRSIKYRDTLKNYAATYVTFSSDGNELLVNMGGEQIYLFDINKDKESQNYQFNDNVPKISIDNTNCSIQKGLLNGRIFGHRYYSAGIDPIDMTDDELKKSAYGFDMNTFDLSSMNIDKLPDNIEIMKQEANCKFQENQYALAISIYNKALLHCPNSAVLYANRAAAFMKRKWDGDIYAALRDCQTTLLLDPNHVKAHFRLARCLHDISRHIEAKKVLDDFNDKFPDYSNNSSHRALRMDIKQIMSNNTPRQSSSTQPYHNLISSHEMHWRESPIDYKLRYCGHCNTTTDIKEASFFGDNGQYIVAGSDDGSFFIWDRYTTNIVRILRGDERIVNCLQPHPLTCLLATSGIDPVIRLWGPLPEDGKENEREVSNLYEAAKANQDRMNSDPFEQMMMSMGYHLPGQYVVSVGDDSEDGDDARTINPAGCRSS</sequence>
<dbReference type="EMBL" id="JACMRX010000001">
    <property type="protein sequence ID" value="KAF7997132.1"/>
    <property type="molecule type" value="Genomic_DNA"/>
</dbReference>
<dbReference type="OrthoDB" id="4869960at2759"/>
<protein>
    <recommendedName>
        <fullName evidence="7">WD and tetratricopeptide repeats protein 1</fullName>
    </recommendedName>
</protein>
<dbReference type="PROSITE" id="PS50294">
    <property type="entry name" value="WD_REPEATS_REGION"/>
    <property type="match status" value="1"/>
</dbReference>
<dbReference type="InterPro" id="IPR036322">
    <property type="entry name" value="WD40_repeat_dom_sf"/>
</dbReference>
<dbReference type="SMART" id="SM00028">
    <property type="entry name" value="TPR"/>
    <property type="match status" value="2"/>
</dbReference>
<comment type="caution">
    <text evidence="5">The sequence shown here is derived from an EMBL/GenBank/DDBJ whole genome shotgun (WGS) entry which is preliminary data.</text>
</comment>
<feature type="repeat" description="WD" evidence="3">
    <location>
        <begin position="50"/>
        <end position="82"/>
    </location>
</feature>
<evidence type="ECO:0000256" key="1">
    <source>
        <dbReference type="ARBA" id="ARBA00022574"/>
    </source>
</evidence>